<organism evidence="1 2">
    <name type="scientific">Aspergillus versicolor CBS 583.65</name>
    <dbReference type="NCBI Taxonomy" id="1036611"/>
    <lineage>
        <taxon>Eukaryota</taxon>
        <taxon>Fungi</taxon>
        <taxon>Dikarya</taxon>
        <taxon>Ascomycota</taxon>
        <taxon>Pezizomycotina</taxon>
        <taxon>Eurotiomycetes</taxon>
        <taxon>Eurotiomycetidae</taxon>
        <taxon>Eurotiales</taxon>
        <taxon>Aspergillaceae</taxon>
        <taxon>Aspergillus</taxon>
        <taxon>Aspergillus subgen. Nidulantes</taxon>
    </lineage>
</organism>
<dbReference type="GeneID" id="63723850"/>
<keyword evidence="2" id="KW-1185">Reference proteome</keyword>
<dbReference type="GO" id="GO:0008080">
    <property type="term" value="F:N-acetyltransferase activity"/>
    <property type="evidence" value="ECO:0007669"/>
    <property type="project" value="TreeGrafter"/>
</dbReference>
<dbReference type="RefSeq" id="XP_040670601.1">
    <property type="nucleotide sequence ID" value="XM_040808339.1"/>
</dbReference>
<dbReference type="Pfam" id="PF07247">
    <property type="entry name" value="AATase"/>
    <property type="match status" value="1"/>
</dbReference>
<dbReference type="SUPFAM" id="SSF52777">
    <property type="entry name" value="CoA-dependent acyltransferases"/>
    <property type="match status" value="2"/>
</dbReference>
<proteinExistence type="predicted"/>
<sequence>MTTATDNFERLRAVGLSEKYSTSRHPLGFYLNVAFSANYTVPETFTLPLKDYVYRAVETLINQHPILSAIPLDEDTKDPYWVRLPEIDLSQPISFQKAAQTLSLDENDGELQSILEAQHGIGFTAPSPFWRLLILTEDDEARRFTAVFVYHHALGDGTSGKTFHRSFLQALRGAVSLQPDEAKQVVPSPKTPLLPNLEAVHPLPISIRYLLRIAFKEWVYSKPDPKLWAGGQFQVPLKTNIRFLVLTAAQTSAFVKVCREHNTTLTCALYTAIARSIFAHVPEKFTRVTGSIPITQRPWLPDTITEDSMGVYVQELGESFSRKAVTGKTFPWSEAQRVRKSVKKEVALESKNTSVGLFKYVKDYRKDLCESKIGKERGSTFEVSSLGVVKAENADDSSIPQMGRVIFTQCASVTGAALGFSVITGPDGCLTLGISWQQNVVDDDIVQSVIDTLKKELHQISG</sequence>
<reference evidence="2" key="1">
    <citation type="journal article" date="2017" name="Genome Biol.">
        <title>Comparative genomics reveals high biological diversity and specific adaptations in the industrially and medically important fungal genus Aspergillus.</title>
        <authorList>
            <person name="de Vries R.P."/>
            <person name="Riley R."/>
            <person name="Wiebenga A."/>
            <person name="Aguilar-Osorio G."/>
            <person name="Amillis S."/>
            <person name="Uchima C.A."/>
            <person name="Anderluh G."/>
            <person name="Asadollahi M."/>
            <person name="Askin M."/>
            <person name="Barry K."/>
            <person name="Battaglia E."/>
            <person name="Bayram O."/>
            <person name="Benocci T."/>
            <person name="Braus-Stromeyer S.A."/>
            <person name="Caldana C."/>
            <person name="Canovas D."/>
            <person name="Cerqueira G.C."/>
            <person name="Chen F."/>
            <person name="Chen W."/>
            <person name="Choi C."/>
            <person name="Clum A."/>
            <person name="Dos Santos R.A."/>
            <person name="Damasio A.R."/>
            <person name="Diallinas G."/>
            <person name="Emri T."/>
            <person name="Fekete E."/>
            <person name="Flipphi M."/>
            <person name="Freyberg S."/>
            <person name="Gallo A."/>
            <person name="Gournas C."/>
            <person name="Habgood R."/>
            <person name="Hainaut M."/>
            <person name="Harispe M.L."/>
            <person name="Henrissat B."/>
            <person name="Hilden K.S."/>
            <person name="Hope R."/>
            <person name="Hossain A."/>
            <person name="Karabika E."/>
            <person name="Karaffa L."/>
            <person name="Karanyi Z."/>
            <person name="Krasevec N."/>
            <person name="Kuo A."/>
            <person name="Kusch H."/>
            <person name="LaButti K."/>
            <person name="Lagendijk E.L."/>
            <person name="Lapidus A."/>
            <person name="Levasseur A."/>
            <person name="Lindquist E."/>
            <person name="Lipzen A."/>
            <person name="Logrieco A.F."/>
            <person name="MacCabe A."/>
            <person name="Maekelae M.R."/>
            <person name="Malavazi I."/>
            <person name="Melin P."/>
            <person name="Meyer V."/>
            <person name="Mielnichuk N."/>
            <person name="Miskei M."/>
            <person name="Molnar A.P."/>
            <person name="Mule G."/>
            <person name="Ngan C.Y."/>
            <person name="Orejas M."/>
            <person name="Orosz E."/>
            <person name="Ouedraogo J.P."/>
            <person name="Overkamp K.M."/>
            <person name="Park H.-S."/>
            <person name="Perrone G."/>
            <person name="Piumi F."/>
            <person name="Punt P.J."/>
            <person name="Ram A.F."/>
            <person name="Ramon A."/>
            <person name="Rauscher S."/>
            <person name="Record E."/>
            <person name="Riano-Pachon D.M."/>
            <person name="Robert V."/>
            <person name="Roehrig J."/>
            <person name="Ruller R."/>
            <person name="Salamov A."/>
            <person name="Salih N.S."/>
            <person name="Samson R.A."/>
            <person name="Sandor E."/>
            <person name="Sanguinetti M."/>
            <person name="Schuetze T."/>
            <person name="Sepcic K."/>
            <person name="Shelest E."/>
            <person name="Sherlock G."/>
            <person name="Sophianopoulou V."/>
            <person name="Squina F.M."/>
            <person name="Sun H."/>
            <person name="Susca A."/>
            <person name="Todd R.B."/>
            <person name="Tsang A."/>
            <person name="Unkles S.E."/>
            <person name="van de Wiele N."/>
            <person name="van Rossen-Uffink D."/>
            <person name="Oliveira J.V."/>
            <person name="Vesth T.C."/>
            <person name="Visser J."/>
            <person name="Yu J.-H."/>
            <person name="Zhou M."/>
            <person name="Andersen M.R."/>
            <person name="Archer D.B."/>
            <person name="Baker S.E."/>
            <person name="Benoit I."/>
            <person name="Brakhage A.A."/>
            <person name="Braus G.H."/>
            <person name="Fischer R."/>
            <person name="Frisvad J.C."/>
            <person name="Goldman G.H."/>
            <person name="Houbraken J."/>
            <person name="Oakley B."/>
            <person name="Pocsi I."/>
            <person name="Scazzocchio C."/>
            <person name="Seiboth B."/>
            <person name="vanKuyk P.A."/>
            <person name="Wortman J."/>
            <person name="Dyer P.S."/>
            <person name="Grigoriev I.V."/>
        </authorList>
    </citation>
    <scope>NUCLEOTIDE SEQUENCE [LARGE SCALE GENOMIC DNA]</scope>
    <source>
        <strain evidence="2">CBS 583.65</strain>
    </source>
</reference>
<dbReference type="PANTHER" id="PTHR28037:SF1">
    <property type="entry name" value="ALCOHOL O-ACETYLTRANSFERASE 1-RELATED"/>
    <property type="match status" value="1"/>
</dbReference>
<evidence type="ECO:0000313" key="2">
    <source>
        <dbReference type="Proteomes" id="UP000184073"/>
    </source>
</evidence>
<dbReference type="PANTHER" id="PTHR28037">
    <property type="entry name" value="ALCOHOL O-ACETYLTRANSFERASE 1-RELATED"/>
    <property type="match status" value="1"/>
</dbReference>
<name>A0A1L9PTI0_ASPVE</name>
<dbReference type="STRING" id="1036611.A0A1L9PTI0"/>
<evidence type="ECO:0000313" key="1">
    <source>
        <dbReference type="EMBL" id="OJJ04839.1"/>
    </source>
</evidence>
<evidence type="ECO:0008006" key="3">
    <source>
        <dbReference type="Google" id="ProtNLM"/>
    </source>
</evidence>
<dbReference type="Proteomes" id="UP000184073">
    <property type="component" value="Unassembled WGS sequence"/>
</dbReference>
<dbReference type="AlphaFoldDB" id="A0A1L9PTI0"/>
<gene>
    <name evidence="1" type="ORF">ASPVEDRAFT_153163</name>
</gene>
<accession>A0A1L9PTI0</accession>
<protein>
    <recommendedName>
        <fullName evidence="3">Alcohol acetyltransferase</fullName>
    </recommendedName>
</protein>
<dbReference type="InterPro" id="IPR052058">
    <property type="entry name" value="Alcohol_O-acetyltransferase"/>
</dbReference>
<dbReference type="InterPro" id="IPR010828">
    <property type="entry name" value="Atf2/Sli1-like"/>
</dbReference>
<dbReference type="Gene3D" id="3.30.559.10">
    <property type="entry name" value="Chloramphenicol acetyltransferase-like domain"/>
    <property type="match status" value="1"/>
</dbReference>
<dbReference type="InterPro" id="IPR023213">
    <property type="entry name" value="CAT-like_dom_sf"/>
</dbReference>
<dbReference type="OrthoDB" id="2150604at2759"/>
<dbReference type="VEuPathDB" id="FungiDB:ASPVEDRAFT_153163"/>
<dbReference type="EMBL" id="KV878132">
    <property type="protein sequence ID" value="OJJ04839.1"/>
    <property type="molecule type" value="Genomic_DNA"/>
</dbReference>